<protein>
    <submittedName>
        <fullName evidence="1">Uncharacterized protein</fullName>
    </submittedName>
</protein>
<evidence type="ECO:0000313" key="2">
    <source>
        <dbReference type="Proteomes" id="UP001501414"/>
    </source>
</evidence>
<dbReference type="RefSeq" id="WP_344028010.1">
    <property type="nucleotide sequence ID" value="NZ_BAAAJK010000048.1"/>
</dbReference>
<evidence type="ECO:0000313" key="1">
    <source>
        <dbReference type="EMBL" id="GAA1399852.1"/>
    </source>
</evidence>
<keyword evidence="2" id="KW-1185">Reference proteome</keyword>
<proteinExistence type="predicted"/>
<sequence length="96" mass="11059">MSSATHDGTGPASLWLDVQMWQPLRGVLHPITEIECDVPDPLPEGFDEWHGWAEACLLEVARRDGWQHGRYTYTIQERDGTDHPVRDLGKDVWDYE</sequence>
<comment type="caution">
    <text evidence="1">The sequence shown here is derived from an EMBL/GenBank/DDBJ whole genome shotgun (WGS) entry which is preliminary data.</text>
</comment>
<dbReference type="Proteomes" id="UP001501414">
    <property type="component" value="Unassembled WGS sequence"/>
</dbReference>
<organism evidence="1 2">
    <name type="scientific">Pseudonocardia kongjuensis</name>
    <dbReference type="NCBI Taxonomy" id="102227"/>
    <lineage>
        <taxon>Bacteria</taxon>
        <taxon>Bacillati</taxon>
        <taxon>Actinomycetota</taxon>
        <taxon>Actinomycetes</taxon>
        <taxon>Pseudonocardiales</taxon>
        <taxon>Pseudonocardiaceae</taxon>
        <taxon>Pseudonocardia</taxon>
    </lineage>
</organism>
<name>A0ABN1YC97_9PSEU</name>
<dbReference type="EMBL" id="BAAAJK010000048">
    <property type="protein sequence ID" value="GAA1399852.1"/>
    <property type="molecule type" value="Genomic_DNA"/>
</dbReference>
<reference evidence="1 2" key="1">
    <citation type="journal article" date="2019" name="Int. J. Syst. Evol. Microbiol.">
        <title>The Global Catalogue of Microorganisms (GCM) 10K type strain sequencing project: providing services to taxonomists for standard genome sequencing and annotation.</title>
        <authorList>
            <consortium name="The Broad Institute Genomics Platform"/>
            <consortium name="The Broad Institute Genome Sequencing Center for Infectious Disease"/>
            <person name="Wu L."/>
            <person name="Ma J."/>
        </authorList>
    </citation>
    <scope>NUCLEOTIDE SEQUENCE [LARGE SCALE GENOMIC DNA]</scope>
    <source>
        <strain evidence="1 2">JCM 11896</strain>
    </source>
</reference>
<gene>
    <name evidence="1" type="ORF">GCM10009613_56070</name>
</gene>
<accession>A0ABN1YC97</accession>